<dbReference type="Pfam" id="PF03471">
    <property type="entry name" value="CorC_HlyC"/>
    <property type="match status" value="1"/>
</dbReference>
<evidence type="ECO:0000256" key="7">
    <source>
        <dbReference type="ARBA" id="ARBA00023122"/>
    </source>
</evidence>
<keyword evidence="3" id="KW-1003">Cell membrane</keyword>
<evidence type="ECO:0000256" key="5">
    <source>
        <dbReference type="ARBA" id="ARBA00022737"/>
    </source>
</evidence>
<reference evidence="15" key="1">
    <citation type="journal article" date="2019" name="Int. J. Syst. Evol. Microbiol.">
        <title>The Global Catalogue of Microorganisms (GCM) 10K type strain sequencing project: providing services to taxonomists for standard genome sequencing and annotation.</title>
        <authorList>
            <consortium name="The Broad Institute Genomics Platform"/>
            <consortium name="The Broad Institute Genome Sequencing Center for Infectious Disease"/>
            <person name="Wu L."/>
            <person name="Ma J."/>
        </authorList>
    </citation>
    <scope>NUCLEOTIDE SEQUENCE [LARGE SCALE GENOMIC DNA]</scope>
    <source>
        <strain evidence="15">KCTC 42087</strain>
    </source>
</reference>
<feature type="domain" description="CBS" evidence="12">
    <location>
        <begin position="218"/>
        <end position="277"/>
    </location>
</feature>
<dbReference type="InterPro" id="IPR036318">
    <property type="entry name" value="FAD-bd_PCMH-like_sf"/>
</dbReference>
<dbReference type="PANTHER" id="PTHR43099:SF6">
    <property type="entry name" value="UPF0053 PROTEIN RV1842C"/>
    <property type="match status" value="1"/>
</dbReference>
<feature type="domain" description="CNNM transmembrane" evidence="13">
    <location>
        <begin position="1"/>
        <end position="200"/>
    </location>
</feature>
<comment type="caution">
    <text evidence="14">The sequence shown here is derived from an EMBL/GenBank/DDBJ whole genome shotgun (WGS) entry which is preliminary data.</text>
</comment>
<evidence type="ECO:0000256" key="6">
    <source>
        <dbReference type="ARBA" id="ARBA00022989"/>
    </source>
</evidence>
<gene>
    <name evidence="14" type="ORF">ACFPZN_11035</name>
</gene>
<keyword evidence="7 9" id="KW-0129">CBS domain</keyword>
<dbReference type="InterPro" id="IPR016169">
    <property type="entry name" value="FAD-bd_PCMH_sub2"/>
</dbReference>
<evidence type="ECO:0000256" key="1">
    <source>
        <dbReference type="ARBA" id="ARBA00004651"/>
    </source>
</evidence>
<dbReference type="InterPro" id="IPR044751">
    <property type="entry name" value="Ion_transp-like_CBS"/>
</dbReference>
<feature type="domain" description="CBS" evidence="12">
    <location>
        <begin position="283"/>
        <end position="340"/>
    </location>
</feature>
<evidence type="ECO:0000259" key="12">
    <source>
        <dbReference type="PROSITE" id="PS51371"/>
    </source>
</evidence>
<dbReference type="InterPro" id="IPR002550">
    <property type="entry name" value="CNNM"/>
</dbReference>
<evidence type="ECO:0000256" key="10">
    <source>
        <dbReference type="PROSITE-ProRule" id="PRU01193"/>
    </source>
</evidence>
<feature type="transmembrane region" description="Helical" evidence="11">
    <location>
        <begin position="58"/>
        <end position="78"/>
    </location>
</feature>
<feature type="transmembrane region" description="Helical" evidence="11">
    <location>
        <begin position="138"/>
        <end position="157"/>
    </location>
</feature>
<dbReference type="InterPro" id="IPR005170">
    <property type="entry name" value="Transptr-assoc_dom"/>
</dbReference>
<keyword evidence="4 10" id="KW-0812">Transmembrane</keyword>
<feature type="transmembrane region" description="Helical" evidence="11">
    <location>
        <begin position="90"/>
        <end position="118"/>
    </location>
</feature>
<protein>
    <submittedName>
        <fullName evidence="14">Hemolysin family protein</fullName>
    </submittedName>
</protein>
<dbReference type="InterPro" id="IPR051676">
    <property type="entry name" value="UPF0053_domain"/>
</dbReference>
<keyword evidence="15" id="KW-1185">Reference proteome</keyword>
<dbReference type="SUPFAM" id="SSF54631">
    <property type="entry name" value="CBS-domain pair"/>
    <property type="match status" value="1"/>
</dbReference>
<dbReference type="CDD" id="cd04590">
    <property type="entry name" value="CBS_pair_CorC_HlyC_assoc"/>
    <property type="match status" value="1"/>
</dbReference>
<dbReference type="PROSITE" id="PS51846">
    <property type="entry name" value="CNNM"/>
    <property type="match status" value="1"/>
</dbReference>
<evidence type="ECO:0000313" key="15">
    <source>
        <dbReference type="Proteomes" id="UP001596074"/>
    </source>
</evidence>
<dbReference type="Gene3D" id="3.30.465.10">
    <property type="match status" value="1"/>
</dbReference>
<evidence type="ECO:0000256" key="11">
    <source>
        <dbReference type="SAM" id="Phobius"/>
    </source>
</evidence>
<evidence type="ECO:0000313" key="14">
    <source>
        <dbReference type="EMBL" id="MFC5746142.1"/>
    </source>
</evidence>
<evidence type="ECO:0000256" key="8">
    <source>
        <dbReference type="ARBA" id="ARBA00023136"/>
    </source>
</evidence>
<keyword evidence="6 10" id="KW-1133">Transmembrane helix</keyword>
<dbReference type="RefSeq" id="WP_378281761.1">
    <property type="nucleotide sequence ID" value="NZ_JBHSON010000012.1"/>
</dbReference>
<keyword evidence="5" id="KW-0677">Repeat</keyword>
<evidence type="ECO:0000256" key="3">
    <source>
        <dbReference type="ARBA" id="ARBA00022475"/>
    </source>
</evidence>
<evidence type="ECO:0000259" key="13">
    <source>
        <dbReference type="PROSITE" id="PS51846"/>
    </source>
</evidence>
<dbReference type="SMART" id="SM01091">
    <property type="entry name" value="CorC_HlyC"/>
    <property type="match status" value="1"/>
</dbReference>
<comment type="subcellular location">
    <subcellularLocation>
        <location evidence="1">Cell membrane</location>
        <topology evidence="1">Multi-pass membrane protein</topology>
    </subcellularLocation>
</comment>
<dbReference type="SUPFAM" id="SSF56176">
    <property type="entry name" value="FAD-binding/transporter-associated domain-like"/>
    <property type="match status" value="1"/>
</dbReference>
<name>A0ABW0ZUR2_9ACTN</name>
<dbReference type="Pfam" id="PF01595">
    <property type="entry name" value="CNNM"/>
    <property type="match status" value="1"/>
</dbReference>
<comment type="similarity">
    <text evidence="2">Belongs to the UPF0053 family.</text>
</comment>
<dbReference type="InterPro" id="IPR046342">
    <property type="entry name" value="CBS_dom_sf"/>
</dbReference>
<sequence>MDVALGLLAVVLLTAATGWFVAQEFAFVTADRSELERRAREGDRNAARAVRVMGRVSFMLSGAQLGITVTALIVGFIAKPALADLFAPGLAAAGVPAAAVGGIAVAAGFALATVVQMVLGELLPKNLALARAEPLARALARSTLVYLAIASPVIRLFDAAAGRLLRAVGIEPVEELHHGATLEELGHIIGESGEELQEGQDLLERALAFPERTAEEVMVPRVDVVTVPAAATADGLTDIITAHGHTRYPVVGDSVDDLVGLVGLEELVRLDLEEAARTRVGDVCRPAPLLPATLPLPEVVARLRDGEGAIACVVDEYGGFAGLVTWEDVAEELVGEIADENEVGEDLAVRRGDWWTTDAGLRVDEVAHETGIALPAGGDYETVAGLLHKRLGRIAEPGDVVTVDLAPRRLAEPRRRAVVEVLSVRRHVPELVRLRVEDVPAGRGG</sequence>
<dbReference type="PROSITE" id="PS51371">
    <property type="entry name" value="CBS"/>
    <property type="match status" value="2"/>
</dbReference>
<proteinExistence type="inferred from homology"/>
<evidence type="ECO:0000256" key="2">
    <source>
        <dbReference type="ARBA" id="ARBA00006337"/>
    </source>
</evidence>
<evidence type="ECO:0000256" key="4">
    <source>
        <dbReference type="ARBA" id="ARBA00022692"/>
    </source>
</evidence>
<dbReference type="PANTHER" id="PTHR43099">
    <property type="entry name" value="UPF0053 PROTEIN YRKA"/>
    <property type="match status" value="1"/>
</dbReference>
<dbReference type="Gene3D" id="3.10.580.10">
    <property type="entry name" value="CBS-domain"/>
    <property type="match status" value="1"/>
</dbReference>
<accession>A0ABW0ZUR2</accession>
<dbReference type="EMBL" id="JBHSON010000012">
    <property type="protein sequence ID" value="MFC5746142.1"/>
    <property type="molecule type" value="Genomic_DNA"/>
</dbReference>
<evidence type="ECO:0000256" key="9">
    <source>
        <dbReference type="PROSITE-ProRule" id="PRU00703"/>
    </source>
</evidence>
<dbReference type="Proteomes" id="UP001596074">
    <property type="component" value="Unassembled WGS sequence"/>
</dbReference>
<organism evidence="14 15">
    <name type="scientific">Actinomadura rugatobispora</name>
    <dbReference type="NCBI Taxonomy" id="1994"/>
    <lineage>
        <taxon>Bacteria</taxon>
        <taxon>Bacillati</taxon>
        <taxon>Actinomycetota</taxon>
        <taxon>Actinomycetes</taxon>
        <taxon>Streptosporangiales</taxon>
        <taxon>Thermomonosporaceae</taxon>
        <taxon>Actinomadura</taxon>
    </lineage>
</organism>
<dbReference type="Pfam" id="PF00571">
    <property type="entry name" value="CBS"/>
    <property type="match status" value="2"/>
</dbReference>
<keyword evidence="8 10" id="KW-0472">Membrane</keyword>
<dbReference type="InterPro" id="IPR000644">
    <property type="entry name" value="CBS_dom"/>
</dbReference>